<dbReference type="AlphaFoldDB" id="A0A1M7J4V8"/>
<evidence type="ECO:0000313" key="5">
    <source>
        <dbReference type="Proteomes" id="UP000184394"/>
    </source>
</evidence>
<dbReference type="SUPFAM" id="SSF51735">
    <property type="entry name" value="NAD(P)-binding Rossmann-fold domains"/>
    <property type="match status" value="1"/>
</dbReference>
<dbReference type="Gene3D" id="1.10.1040.10">
    <property type="entry name" value="N-(1-d-carboxylethyl)-l-norvaline Dehydrogenase, domain 2"/>
    <property type="match status" value="1"/>
</dbReference>
<dbReference type="Pfam" id="PF02317">
    <property type="entry name" value="Octopine_DH"/>
    <property type="match status" value="1"/>
</dbReference>
<feature type="domain" description="Glycerol-3-phosphate dehydrogenase NAD-dependent N-terminal" evidence="2">
    <location>
        <begin position="3"/>
        <end position="107"/>
    </location>
</feature>
<dbReference type="InterPro" id="IPR051729">
    <property type="entry name" value="Opine/Lysopine_DH"/>
</dbReference>
<evidence type="ECO:0000259" key="2">
    <source>
        <dbReference type="Pfam" id="PF01210"/>
    </source>
</evidence>
<sequence length="358" mass="40202">MRITIAGVGNAGSTVGADLSNKGHQVTLLKTSNKLHNEHYEKIKKDKNIKVNDFSNKYLAELFSVTDDVKSAISDAECIIIYIQTNYHEKLIKDIVQYMHDGQIVIIEPGYMSTCYFIKHNCPDITIIEAESSPIDCRIVKPGEVNVLFKNVLNPFGVYPLSHIEIAEKCLKSLGYPFEFTKNVVEAALHNPNLIVHTVGAIFSIPRIEYSNGDYWMYKEVFTPHIWNVVESLDKEKMDILEALSCERLPYVEACKKRNSTDKTEDALEVFFDYAKNSSPAGPNVPDSRYITEDVPQGLVLLESLGQILNIPTPTCSGLINCANAALTVDFRKIGRTVEALGYDNIIKILKENEKEGY</sequence>
<name>A0A1M7J4V8_RUMFL</name>
<proteinExistence type="predicted"/>
<reference evidence="4 5" key="1">
    <citation type="submission" date="2016-11" db="EMBL/GenBank/DDBJ databases">
        <authorList>
            <person name="Jaros S."/>
            <person name="Januszkiewicz K."/>
            <person name="Wedrychowicz H."/>
        </authorList>
    </citation>
    <scope>NUCLEOTIDE SEQUENCE [LARGE SCALE GENOMIC DNA]</scope>
    <source>
        <strain evidence="4 5">Y1</strain>
    </source>
</reference>
<gene>
    <name evidence="4" type="ORF">SAMN04487860_105135</name>
</gene>
<dbReference type="PANTHER" id="PTHR38015">
    <property type="entry name" value="BLR6086 PROTEIN"/>
    <property type="match status" value="1"/>
</dbReference>
<dbReference type="InterPro" id="IPR008927">
    <property type="entry name" value="6-PGluconate_DH-like_C_sf"/>
</dbReference>
<dbReference type="Proteomes" id="UP000184394">
    <property type="component" value="Unassembled WGS sequence"/>
</dbReference>
<dbReference type="InterPro" id="IPR011128">
    <property type="entry name" value="G3P_DH_NAD-dep_N"/>
</dbReference>
<feature type="domain" description="Opine dehydrogenase" evidence="3">
    <location>
        <begin position="182"/>
        <end position="326"/>
    </location>
</feature>
<evidence type="ECO:0000256" key="1">
    <source>
        <dbReference type="ARBA" id="ARBA00023002"/>
    </source>
</evidence>
<dbReference type="OrthoDB" id="1073746at2"/>
<accession>A0A1M7J4V8</accession>
<dbReference type="PANTHER" id="PTHR38015:SF1">
    <property type="entry name" value="OPINE DEHYDROGENASE DOMAIN-CONTAINING PROTEIN"/>
    <property type="match status" value="1"/>
</dbReference>
<protein>
    <submittedName>
        <fullName evidence="4">Ketopantoate reductase</fullName>
    </submittedName>
</protein>
<dbReference type="InterPro" id="IPR003421">
    <property type="entry name" value="Opine_DH"/>
</dbReference>
<dbReference type="GO" id="GO:0016616">
    <property type="term" value="F:oxidoreductase activity, acting on the CH-OH group of donors, NAD or NADP as acceptor"/>
    <property type="evidence" value="ECO:0007669"/>
    <property type="project" value="InterPro"/>
</dbReference>
<dbReference type="InterPro" id="IPR013328">
    <property type="entry name" value="6PGD_dom2"/>
</dbReference>
<dbReference type="InterPro" id="IPR036291">
    <property type="entry name" value="NAD(P)-bd_dom_sf"/>
</dbReference>
<evidence type="ECO:0000259" key="3">
    <source>
        <dbReference type="Pfam" id="PF02317"/>
    </source>
</evidence>
<organism evidence="4 5">
    <name type="scientific">Ruminococcus flavefaciens</name>
    <dbReference type="NCBI Taxonomy" id="1265"/>
    <lineage>
        <taxon>Bacteria</taxon>
        <taxon>Bacillati</taxon>
        <taxon>Bacillota</taxon>
        <taxon>Clostridia</taxon>
        <taxon>Eubacteriales</taxon>
        <taxon>Oscillospiraceae</taxon>
        <taxon>Ruminococcus</taxon>
    </lineage>
</organism>
<dbReference type="Pfam" id="PF01210">
    <property type="entry name" value="NAD_Gly3P_dh_N"/>
    <property type="match status" value="1"/>
</dbReference>
<dbReference type="Gene3D" id="3.40.50.720">
    <property type="entry name" value="NAD(P)-binding Rossmann-like Domain"/>
    <property type="match status" value="1"/>
</dbReference>
<dbReference type="GO" id="GO:0051287">
    <property type="term" value="F:NAD binding"/>
    <property type="evidence" value="ECO:0007669"/>
    <property type="project" value="InterPro"/>
</dbReference>
<dbReference type="GO" id="GO:0046168">
    <property type="term" value="P:glycerol-3-phosphate catabolic process"/>
    <property type="evidence" value="ECO:0007669"/>
    <property type="project" value="InterPro"/>
</dbReference>
<dbReference type="SUPFAM" id="SSF48179">
    <property type="entry name" value="6-phosphogluconate dehydrogenase C-terminal domain-like"/>
    <property type="match status" value="1"/>
</dbReference>
<keyword evidence="1" id="KW-0560">Oxidoreductase</keyword>
<dbReference type="RefSeq" id="WP_072950185.1">
    <property type="nucleotide sequence ID" value="NZ_FRCT01000005.1"/>
</dbReference>
<dbReference type="EMBL" id="FRCT01000005">
    <property type="protein sequence ID" value="SHM48026.1"/>
    <property type="molecule type" value="Genomic_DNA"/>
</dbReference>
<evidence type="ECO:0000313" key="4">
    <source>
        <dbReference type="EMBL" id="SHM48026.1"/>
    </source>
</evidence>